<evidence type="ECO:0000259" key="3">
    <source>
        <dbReference type="Pfam" id="PF13359"/>
    </source>
</evidence>
<dbReference type="AlphaFoldDB" id="A0AAV0WJM5"/>
<evidence type="ECO:0000313" key="4">
    <source>
        <dbReference type="EMBL" id="CAI6355736.1"/>
    </source>
</evidence>
<evidence type="ECO:0000256" key="2">
    <source>
        <dbReference type="ARBA" id="ARBA00022723"/>
    </source>
</evidence>
<dbReference type="PANTHER" id="PTHR23080">
    <property type="entry name" value="THAP DOMAIN PROTEIN"/>
    <property type="match status" value="1"/>
</dbReference>
<accession>A0AAV0WJM5</accession>
<sequence length="144" mass="15854">MNSILSQQKNKACLPSVFNNFMNCRMILDCTEIHTAIPSTMELQKLTYSNYKHRNTLKGLVGIAPNGVLTFCSLLYPGSTYDKQIVKHSGVIDVFNSGDLILADKGSLISDLLPEGVSLNIPPFLGETSIYTKSSDENIDYSES</sequence>
<keyword evidence="2" id="KW-0479">Metal-binding</keyword>
<name>A0AAV0WJM5_9HEMI</name>
<evidence type="ECO:0000256" key="1">
    <source>
        <dbReference type="ARBA" id="ARBA00001968"/>
    </source>
</evidence>
<dbReference type="Pfam" id="PF13359">
    <property type="entry name" value="DDE_Tnp_4"/>
    <property type="match status" value="1"/>
</dbReference>
<proteinExistence type="predicted"/>
<comment type="cofactor">
    <cofactor evidence="1">
        <name>a divalent metal cation</name>
        <dbReference type="ChEBI" id="CHEBI:60240"/>
    </cofactor>
</comment>
<gene>
    <name evidence="4" type="ORF">MEUPH1_LOCUS11553</name>
</gene>
<comment type="caution">
    <text evidence="4">The sequence shown here is derived from an EMBL/GenBank/DDBJ whole genome shotgun (WGS) entry which is preliminary data.</text>
</comment>
<evidence type="ECO:0000313" key="5">
    <source>
        <dbReference type="Proteomes" id="UP001160148"/>
    </source>
</evidence>
<dbReference type="EMBL" id="CARXXK010000002">
    <property type="protein sequence ID" value="CAI6355736.1"/>
    <property type="molecule type" value="Genomic_DNA"/>
</dbReference>
<dbReference type="GO" id="GO:0046872">
    <property type="term" value="F:metal ion binding"/>
    <property type="evidence" value="ECO:0007669"/>
    <property type="project" value="UniProtKB-KW"/>
</dbReference>
<organism evidence="4 5">
    <name type="scientific">Macrosiphum euphorbiae</name>
    <name type="common">potato aphid</name>
    <dbReference type="NCBI Taxonomy" id="13131"/>
    <lineage>
        <taxon>Eukaryota</taxon>
        <taxon>Metazoa</taxon>
        <taxon>Ecdysozoa</taxon>
        <taxon>Arthropoda</taxon>
        <taxon>Hexapoda</taxon>
        <taxon>Insecta</taxon>
        <taxon>Pterygota</taxon>
        <taxon>Neoptera</taxon>
        <taxon>Paraneoptera</taxon>
        <taxon>Hemiptera</taxon>
        <taxon>Sternorrhyncha</taxon>
        <taxon>Aphidomorpha</taxon>
        <taxon>Aphidoidea</taxon>
        <taxon>Aphididae</taxon>
        <taxon>Macrosiphini</taxon>
        <taxon>Macrosiphum</taxon>
    </lineage>
</organism>
<dbReference type="Proteomes" id="UP001160148">
    <property type="component" value="Unassembled WGS sequence"/>
</dbReference>
<reference evidence="4 5" key="1">
    <citation type="submission" date="2023-01" db="EMBL/GenBank/DDBJ databases">
        <authorList>
            <person name="Whitehead M."/>
        </authorList>
    </citation>
    <scope>NUCLEOTIDE SEQUENCE [LARGE SCALE GENOMIC DNA]</scope>
</reference>
<protein>
    <recommendedName>
        <fullName evidence="3">DDE Tnp4 domain-containing protein</fullName>
    </recommendedName>
</protein>
<keyword evidence="5" id="KW-1185">Reference proteome</keyword>
<dbReference type="InterPro" id="IPR027806">
    <property type="entry name" value="HARBI1_dom"/>
</dbReference>
<dbReference type="PANTHER" id="PTHR23080:SF133">
    <property type="entry name" value="SI:CH211-262I1.5-RELATED"/>
    <property type="match status" value="1"/>
</dbReference>
<feature type="domain" description="DDE Tnp4" evidence="3">
    <location>
        <begin position="28"/>
        <end position="113"/>
    </location>
</feature>